<feature type="compositionally biased region" description="Polar residues" evidence="1">
    <location>
        <begin position="827"/>
        <end position="838"/>
    </location>
</feature>
<organism evidence="3 4">
    <name type="scientific">Entomortierella chlamydospora</name>
    <dbReference type="NCBI Taxonomy" id="101097"/>
    <lineage>
        <taxon>Eukaryota</taxon>
        <taxon>Fungi</taxon>
        <taxon>Fungi incertae sedis</taxon>
        <taxon>Mucoromycota</taxon>
        <taxon>Mortierellomycotina</taxon>
        <taxon>Mortierellomycetes</taxon>
        <taxon>Mortierellales</taxon>
        <taxon>Mortierellaceae</taxon>
        <taxon>Entomortierella</taxon>
    </lineage>
</organism>
<reference evidence="3" key="1">
    <citation type="journal article" date="2020" name="Fungal Divers.">
        <title>Resolving the Mortierellaceae phylogeny through synthesis of multi-gene phylogenetics and phylogenomics.</title>
        <authorList>
            <person name="Vandepol N."/>
            <person name="Liber J."/>
            <person name="Desiro A."/>
            <person name="Na H."/>
            <person name="Kennedy M."/>
            <person name="Barry K."/>
            <person name="Grigoriev I.V."/>
            <person name="Miller A.N."/>
            <person name="O'Donnell K."/>
            <person name="Stajich J.E."/>
            <person name="Bonito G."/>
        </authorList>
    </citation>
    <scope>NUCLEOTIDE SEQUENCE</scope>
    <source>
        <strain evidence="3">NRRL 2769</strain>
    </source>
</reference>
<dbReference type="SUPFAM" id="SSF48371">
    <property type="entry name" value="ARM repeat"/>
    <property type="match status" value="1"/>
</dbReference>
<feature type="domain" description="Protein kinase" evidence="2">
    <location>
        <begin position="5"/>
        <end position="348"/>
    </location>
</feature>
<feature type="compositionally biased region" description="Low complexity" evidence="1">
    <location>
        <begin position="1095"/>
        <end position="1114"/>
    </location>
</feature>
<evidence type="ECO:0000313" key="3">
    <source>
        <dbReference type="EMBL" id="KAG0021639.1"/>
    </source>
</evidence>
<dbReference type="SUPFAM" id="SSF56112">
    <property type="entry name" value="Protein kinase-like (PK-like)"/>
    <property type="match status" value="1"/>
</dbReference>
<sequence>MGATESKAQGNGAGAGEGSSKAKLTFAQGTQPLQSTPVYTLRDAFYGKRPVSAFTYDPAHFALDNKQEFLPKAIKKLKTIRHPSVLRFIDCKTSSAGVHLVTEQVVPLTTEYLEEMTEDEILVGLYDIMVALHFLHSQCHISHNNVQLGSIFVSNGRWVLGGMEFTGTVAELMEVGLTSVLSKELVPPEHQGQPTKMNSRDMDLAHAVDIWQYGRLVETLIQDGLLHIKPNALPIDRMLNNDPRKRPPGDVIIESDLFTHNNAVAVVRYCRLKGLDKVQNAEWNQTIIPKLQLLPPSIMEKIILPQLLTQEFFAAEGFDKLYMVLFTPQPPQPLVSEEVYRSQVIPFMVKLWSYRQADIRLTILRLFEVYLKAVVLGEGGSEVLGQIILPEILAGLQDADPKVYLASLCGLATAIPYTLLVTTLVDTDLTKQKFSVKSLYEQTLIPQIMAFWISEDSTQESKVQLVEVVMGMWCSIYTLGLHNHLAVKDMSATLTLTLVSVLKLSPVSERVELISKSFTKHCTNGLFCISGLLKFLPQFLLDEDQQVREAAARVISTVAHQTTSLVPQSESTAEQQENLHPNMGDIDHPIAPSSPSNQSVHVSRIRQYCEKQQSLLPPRRPIFSRSAFANERSLSSSSLRNYNGVENKASSLTLDLHSSRRSSIVSQDSFMYSEQGSLKTPSLLTPSLTRSGSFSADPSSRDMYNNPSGLDPQSSRVLEKGTQPLNRFEDLSLRSSQTLSSTNIEDATEEREGDLQASEEIELMKALEAAKAEMKMRQIPSITKQPVSRSNSSNTSLLGSGVKTSTAAPSFGWDDGDDADDWGNDDLTTLNSPSSTLEQPVEDEATRLKREREMNEKQEQLRLKRDQKQQEMQAKREARRQQLAEKQEQKKGSSNSLKLGAVKAGSPLTSAASTPSVAAPKPTPVSAPVAAPVVMTPKPVSGRSMIQLPVDEKDDWGMDDDIDMSALNDQPSTVEDELFKDLEVTYKAPVYVGSASAVGLSGSTTSISSSASSMTLSNHGATSSTTKTTTTTTTTKTTTVQSPATSSKSTTTATLTTTSTSTNSMSLKSAGSQSRGSSPFSTPKRVASPLLRTPSNGSLNNSSNDSNGGNNGSSIYSKTSPTLLEKTVPVTATATTPPPTTKVASSLAPQVDEEALDADAWGDDWE</sequence>
<evidence type="ECO:0000259" key="2">
    <source>
        <dbReference type="PROSITE" id="PS50011"/>
    </source>
</evidence>
<feature type="compositionally biased region" description="Low complexity" evidence="1">
    <location>
        <begin position="788"/>
        <end position="801"/>
    </location>
</feature>
<feature type="region of interest" description="Disordered" evidence="1">
    <location>
        <begin position="1"/>
        <end position="21"/>
    </location>
</feature>
<feature type="compositionally biased region" description="Low complexity" evidence="1">
    <location>
        <begin position="909"/>
        <end position="931"/>
    </location>
</feature>
<dbReference type="InterPro" id="IPR011989">
    <property type="entry name" value="ARM-like"/>
</dbReference>
<feature type="compositionally biased region" description="Acidic residues" evidence="1">
    <location>
        <begin position="814"/>
        <end position="824"/>
    </location>
</feature>
<protein>
    <submittedName>
        <fullName evidence="3">Protein-associating with the carboxyl-terminal domain of ezrin</fullName>
    </submittedName>
</protein>
<keyword evidence="4" id="KW-1185">Reference proteome</keyword>
<dbReference type="Gene3D" id="1.10.510.10">
    <property type="entry name" value="Transferase(Phosphotransferase) domain 1"/>
    <property type="match status" value="1"/>
</dbReference>
<dbReference type="InterPro" id="IPR051177">
    <property type="entry name" value="CIK-Related_Protein"/>
</dbReference>
<evidence type="ECO:0000313" key="4">
    <source>
        <dbReference type="Proteomes" id="UP000703661"/>
    </source>
</evidence>
<accession>A0A9P6N2X0</accession>
<dbReference type="InterPro" id="IPR011009">
    <property type="entry name" value="Kinase-like_dom_sf"/>
</dbReference>
<gene>
    <name evidence="3" type="primary">SCYL3</name>
    <name evidence="3" type="ORF">BGZ80_002000</name>
</gene>
<feature type="compositionally biased region" description="Acidic residues" evidence="1">
    <location>
        <begin position="1151"/>
        <end position="1166"/>
    </location>
</feature>
<dbReference type="PROSITE" id="PS50011">
    <property type="entry name" value="PROTEIN_KINASE_DOM"/>
    <property type="match status" value="1"/>
</dbReference>
<feature type="compositionally biased region" description="Low complexity" evidence="1">
    <location>
        <begin position="1126"/>
        <end position="1135"/>
    </location>
</feature>
<feature type="compositionally biased region" description="Basic and acidic residues" evidence="1">
    <location>
        <begin position="844"/>
        <end position="891"/>
    </location>
</feature>
<feature type="compositionally biased region" description="Low complexity" evidence="1">
    <location>
        <begin position="1000"/>
        <end position="1069"/>
    </location>
</feature>
<evidence type="ECO:0000256" key="1">
    <source>
        <dbReference type="SAM" id="MobiDB-lite"/>
    </source>
</evidence>
<dbReference type="InterPro" id="IPR016024">
    <property type="entry name" value="ARM-type_fold"/>
</dbReference>
<feature type="region of interest" description="Disordered" evidence="1">
    <location>
        <begin position="675"/>
        <end position="758"/>
    </location>
</feature>
<feature type="compositionally biased region" description="Acidic residues" evidence="1">
    <location>
        <begin position="746"/>
        <end position="758"/>
    </location>
</feature>
<feature type="compositionally biased region" description="Polar residues" evidence="1">
    <location>
        <begin position="694"/>
        <end position="716"/>
    </location>
</feature>
<feature type="compositionally biased region" description="Polar residues" evidence="1">
    <location>
        <begin position="565"/>
        <end position="579"/>
    </location>
</feature>
<feature type="compositionally biased region" description="Polar residues" evidence="1">
    <location>
        <begin position="1070"/>
        <end position="1081"/>
    </location>
</feature>
<dbReference type="EMBL" id="JAAAID010000148">
    <property type="protein sequence ID" value="KAG0021639.1"/>
    <property type="molecule type" value="Genomic_DNA"/>
</dbReference>
<dbReference type="GO" id="GO:0005524">
    <property type="term" value="F:ATP binding"/>
    <property type="evidence" value="ECO:0007669"/>
    <property type="project" value="InterPro"/>
</dbReference>
<dbReference type="Gene3D" id="1.25.10.10">
    <property type="entry name" value="Leucine-rich Repeat Variant"/>
    <property type="match status" value="1"/>
</dbReference>
<feature type="region of interest" description="Disordered" evidence="1">
    <location>
        <begin position="779"/>
        <end position="931"/>
    </location>
</feature>
<dbReference type="GO" id="GO:0004672">
    <property type="term" value="F:protein kinase activity"/>
    <property type="evidence" value="ECO:0007669"/>
    <property type="project" value="InterPro"/>
</dbReference>
<name>A0A9P6N2X0_9FUNG</name>
<dbReference type="InterPro" id="IPR000719">
    <property type="entry name" value="Prot_kinase_dom"/>
</dbReference>
<dbReference type="Proteomes" id="UP000703661">
    <property type="component" value="Unassembled WGS sequence"/>
</dbReference>
<dbReference type="PANTHER" id="PTHR12984:SF3">
    <property type="entry name" value="N-TERMINAL KINASE-LIKE PROTEIN"/>
    <property type="match status" value="1"/>
</dbReference>
<dbReference type="AlphaFoldDB" id="A0A9P6N2X0"/>
<feature type="region of interest" description="Disordered" evidence="1">
    <location>
        <begin position="565"/>
        <end position="603"/>
    </location>
</feature>
<comment type="caution">
    <text evidence="3">The sequence shown here is derived from an EMBL/GenBank/DDBJ whole genome shotgun (WGS) entry which is preliminary data.</text>
</comment>
<feature type="compositionally biased region" description="Low complexity" evidence="1">
    <location>
        <begin position="676"/>
        <end position="693"/>
    </location>
</feature>
<feature type="region of interest" description="Disordered" evidence="1">
    <location>
        <begin position="1000"/>
        <end position="1166"/>
    </location>
</feature>
<proteinExistence type="predicted"/>
<dbReference type="Gene3D" id="3.30.200.20">
    <property type="entry name" value="Phosphorylase Kinase, domain 1"/>
    <property type="match status" value="1"/>
</dbReference>
<dbReference type="PANTHER" id="PTHR12984">
    <property type="entry name" value="SCY1-RELATED S/T PROTEIN KINASE-LIKE"/>
    <property type="match status" value="1"/>
</dbReference>
<feature type="compositionally biased region" description="Low complexity" evidence="1">
    <location>
        <begin position="733"/>
        <end position="742"/>
    </location>
</feature>